<dbReference type="EMBL" id="BK014699">
    <property type="protein sequence ID" value="DAD68289.1"/>
    <property type="molecule type" value="Genomic_DNA"/>
</dbReference>
<dbReference type="InterPro" id="IPR008713">
    <property type="entry name" value="Phage_lambda_NinG"/>
</dbReference>
<evidence type="ECO:0000256" key="3">
    <source>
        <dbReference type="SAM" id="Coils"/>
    </source>
</evidence>
<evidence type="ECO:0000313" key="4">
    <source>
        <dbReference type="EMBL" id="DAD68289.1"/>
    </source>
</evidence>
<reference evidence="4" key="1">
    <citation type="journal article" date="2021" name="Proc. Natl. Acad. Sci. U.S.A.">
        <title>A Catalog of Tens of Thousands of Viruses from Human Metagenomes Reveals Hidden Associations with Chronic Diseases.</title>
        <authorList>
            <person name="Tisza M.J."/>
            <person name="Buck C.B."/>
        </authorList>
    </citation>
    <scope>NUCLEOTIDE SEQUENCE</scope>
    <source>
        <strain evidence="4">Ct4s49</strain>
    </source>
</reference>
<evidence type="ECO:0000256" key="2">
    <source>
        <dbReference type="ARBA" id="ARBA00021638"/>
    </source>
</evidence>
<evidence type="ECO:0000256" key="1">
    <source>
        <dbReference type="ARBA" id="ARBA00008471"/>
    </source>
</evidence>
<comment type="similarity">
    <text evidence="1">Belongs to the ninG family.</text>
</comment>
<accession>A0A8S5LEI0</accession>
<protein>
    <recommendedName>
        <fullName evidence="2">Protein ninG</fullName>
    </recommendedName>
</protein>
<dbReference type="Pfam" id="PF05766">
    <property type="entry name" value="NinG"/>
    <property type="match status" value="1"/>
</dbReference>
<proteinExistence type="inferred from homology"/>
<keyword evidence="3" id="KW-0175">Coiled coil</keyword>
<organism evidence="4">
    <name type="scientific">Podoviridae sp. ct4s49</name>
    <dbReference type="NCBI Taxonomy" id="2823555"/>
    <lineage>
        <taxon>Viruses</taxon>
        <taxon>Duplodnaviria</taxon>
        <taxon>Heunggongvirae</taxon>
        <taxon>Uroviricota</taxon>
        <taxon>Caudoviricetes</taxon>
    </lineage>
</organism>
<name>A0A8S5LEI0_9CAUD</name>
<sequence>MAKVRSKKCKVCEQEFIPRNSLQKCCSIDCALKYATQDISKKERKKQKEIERAEKALIRYRKEKLKTKNDLIREAQEAVNRYIRLRDENKNCISCGRPLVRERVGGGFDAGHFRSRGSAPHLRFYTLNIAGQCKKCNMYGGGERDLFKIGLINWLGADKVEQIECDQRPRHYTEDDLRRIKKIFNKKSRLIKKRRGLNE</sequence>
<feature type="coiled-coil region" evidence="3">
    <location>
        <begin position="36"/>
        <end position="88"/>
    </location>
</feature>